<gene>
    <name evidence="1" type="ORF">QRX60_16975</name>
</gene>
<sequence length="96" mass="10435">MADHQRPGDTTRKGYGAQHQQLRAQLAPAVALGTVPCARCGYLIAPGELWDLGHKDGTNKREYSGPEHRTCNRAAGAAAREAARMADPAPRPMTRW</sequence>
<evidence type="ECO:0000313" key="1">
    <source>
        <dbReference type="EMBL" id="WIY05452.1"/>
    </source>
</evidence>
<accession>A0A9Y2JXS3</accession>
<dbReference type="AlphaFoldDB" id="A0A9Y2JXS3"/>
<keyword evidence="2" id="KW-1185">Reference proteome</keyword>
<dbReference type="EMBL" id="CP127295">
    <property type="protein sequence ID" value="WIY05452.1"/>
    <property type="molecule type" value="Genomic_DNA"/>
</dbReference>
<dbReference type="Proteomes" id="UP001239397">
    <property type="component" value="Chromosome"/>
</dbReference>
<organism evidence="1 2">
    <name type="scientific">Amycolatopsis mongoliensis</name>
    <dbReference type="NCBI Taxonomy" id="715475"/>
    <lineage>
        <taxon>Bacteria</taxon>
        <taxon>Bacillati</taxon>
        <taxon>Actinomycetota</taxon>
        <taxon>Actinomycetes</taxon>
        <taxon>Pseudonocardiales</taxon>
        <taxon>Pseudonocardiaceae</taxon>
        <taxon>Amycolatopsis</taxon>
    </lineage>
</organism>
<name>A0A9Y2JXS3_9PSEU</name>
<protein>
    <submittedName>
        <fullName evidence="1">Uncharacterized protein</fullName>
    </submittedName>
</protein>
<reference evidence="1 2" key="1">
    <citation type="submission" date="2023-06" db="EMBL/GenBank/DDBJ databases">
        <authorList>
            <person name="Oyuntsetseg B."/>
            <person name="Kim S.B."/>
        </authorList>
    </citation>
    <scope>NUCLEOTIDE SEQUENCE [LARGE SCALE GENOMIC DNA]</scope>
    <source>
        <strain evidence="1 2">4-36</strain>
    </source>
</reference>
<dbReference type="KEGG" id="amog:QRX60_16975"/>
<dbReference type="RefSeq" id="WP_286001740.1">
    <property type="nucleotide sequence ID" value="NZ_CP127295.1"/>
</dbReference>
<evidence type="ECO:0000313" key="2">
    <source>
        <dbReference type="Proteomes" id="UP001239397"/>
    </source>
</evidence>
<proteinExistence type="predicted"/>